<feature type="domain" description="CheB-type methylesterase" evidence="15">
    <location>
        <begin position="21"/>
        <end position="197"/>
    </location>
</feature>
<dbReference type="SMART" id="SM00091">
    <property type="entry name" value="PAS"/>
    <property type="match status" value="3"/>
</dbReference>
<dbReference type="Pfam" id="PF01339">
    <property type="entry name" value="CheB_methylest"/>
    <property type="match status" value="1"/>
</dbReference>
<evidence type="ECO:0000256" key="9">
    <source>
        <dbReference type="SAM" id="Coils"/>
    </source>
</evidence>
<dbReference type="Pfam" id="PF02518">
    <property type="entry name" value="HATPase_c"/>
    <property type="match status" value="1"/>
</dbReference>
<evidence type="ECO:0000256" key="7">
    <source>
        <dbReference type="PROSITE-ProRule" id="PRU00050"/>
    </source>
</evidence>
<dbReference type="Gene3D" id="3.40.50.2300">
    <property type="match status" value="1"/>
</dbReference>
<dbReference type="InterPro" id="IPR035965">
    <property type="entry name" value="PAS-like_dom_sf"/>
</dbReference>
<dbReference type="CDD" id="cd02440">
    <property type="entry name" value="AdoMet_MTases"/>
    <property type="match status" value="1"/>
</dbReference>
<dbReference type="PRINTS" id="PR00996">
    <property type="entry name" value="CHERMTFRASE"/>
</dbReference>
<dbReference type="GO" id="GO:0000155">
    <property type="term" value="F:phosphorelay sensor kinase activity"/>
    <property type="evidence" value="ECO:0007669"/>
    <property type="project" value="InterPro"/>
</dbReference>
<evidence type="ECO:0000256" key="4">
    <source>
        <dbReference type="ARBA" id="ARBA00022603"/>
    </source>
</evidence>
<accession>A0A254TK58</accession>
<keyword evidence="8" id="KW-0597">Phosphoprotein</keyword>
<feature type="modified residue" description="4-aspartylphosphate" evidence="8">
    <location>
        <position position="1301"/>
    </location>
</feature>
<dbReference type="PANTHER" id="PTHR24422:SF27">
    <property type="entry name" value="PROTEIN-GLUTAMATE O-METHYLTRANSFERASE"/>
    <property type="match status" value="1"/>
</dbReference>
<keyword evidence="5" id="KW-0808">Transferase</keyword>
<feature type="active site" evidence="7">
    <location>
        <position position="54"/>
    </location>
</feature>
<dbReference type="InterPro" id="IPR000780">
    <property type="entry name" value="CheR_MeTrfase"/>
</dbReference>
<feature type="domain" description="PAC" evidence="14">
    <location>
        <begin position="810"/>
        <end position="860"/>
    </location>
</feature>
<dbReference type="InterPro" id="IPR050903">
    <property type="entry name" value="Bact_Chemotaxis_MeTrfase"/>
</dbReference>
<evidence type="ECO:0000256" key="5">
    <source>
        <dbReference type="ARBA" id="ARBA00022679"/>
    </source>
</evidence>
<dbReference type="CDD" id="cd16434">
    <property type="entry name" value="CheB-CheR_fusion"/>
    <property type="match status" value="1"/>
</dbReference>
<dbReference type="InterPro" id="IPR001789">
    <property type="entry name" value="Sig_transdc_resp-reg_receiver"/>
</dbReference>
<dbReference type="GO" id="GO:0006355">
    <property type="term" value="P:regulation of DNA-templated transcription"/>
    <property type="evidence" value="ECO:0007669"/>
    <property type="project" value="InterPro"/>
</dbReference>
<dbReference type="Gene3D" id="1.10.287.130">
    <property type="match status" value="1"/>
</dbReference>
<keyword evidence="4" id="KW-0489">Methyltransferase</keyword>
<dbReference type="InterPro" id="IPR000700">
    <property type="entry name" value="PAS-assoc_C"/>
</dbReference>
<dbReference type="InterPro" id="IPR029063">
    <property type="entry name" value="SAM-dependent_MTases_sf"/>
</dbReference>
<evidence type="ECO:0000256" key="6">
    <source>
        <dbReference type="ARBA" id="ARBA00022691"/>
    </source>
</evidence>
<dbReference type="SUPFAM" id="SSF52172">
    <property type="entry name" value="CheY-like"/>
    <property type="match status" value="1"/>
</dbReference>
<dbReference type="Gene3D" id="3.30.565.10">
    <property type="entry name" value="Histidine kinase-like ATPase, C-terminal domain"/>
    <property type="match status" value="1"/>
</dbReference>
<evidence type="ECO:0000259" key="12">
    <source>
        <dbReference type="PROSITE" id="PS50110"/>
    </source>
</evidence>
<feature type="active site" evidence="7">
    <location>
        <position position="146"/>
    </location>
</feature>
<dbReference type="PROSITE" id="PS50110">
    <property type="entry name" value="RESPONSE_REGULATORY"/>
    <property type="match status" value="1"/>
</dbReference>
<dbReference type="Pfam" id="PF00512">
    <property type="entry name" value="HisKA"/>
    <property type="match status" value="1"/>
</dbReference>
<feature type="active site" evidence="7">
    <location>
        <position position="27"/>
    </location>
</feature>
<evidence type="ECO:0000313" key="17">
    <source>
        <dbReference type="EMBL" id="OWW22954.1"/>
    </source>
</evidence>
<proteinExistence type="predicted"/>
<dbReference type="InterPro" id="IPR022642">
    <property type="entry name" value="CheR_C"/>
</dbReference>
<dbReference type="CDD" id="cd00075">
    <property type="entry name" value="HATPase"/>
    <property type="match status" value="1"/>
</dbReference>
<organism evidence="17 18">
    <name type="scientific">Noviherbaspirillum denitrificans</name>
    <dbReference type="NCBI Taxonomy" id="1968433"/>
    <lineage>
        <taxon>Bacteria</taxon>
        <taxon>Pseudomonadati</taxon>
        <taxon>Pseudomonadota</taxon>
        <taxon>Betaproteobacteria</taxon>
        <taxon>Burkholderiales</taxon>
        <taxon>Oxalobacteraceae</taxon>
        <taxon>Noviherbaspirillum</taxon>
    </lineage>
</organism>
<keyword evidence="18" id="KW-1185">Reference proteome</keyword>
<dbReference type="PROSITE" id="PS50113">
    <property type="entry name" value="PAC"/>
    <property type="match status" value="1"/>
</dbReference>
<comment type="catalytic activity">
    <reaction evidence="1">
        <text>ATP + protein L-histidine = ADP + protein N-phospho-L-histidine.</text>
        <dbReference type="EC" id="2.7.13.3"/>
    </reaction>
</comment>
<sequence length="1375" mass="152032">MSHSSAGNAASVVRSSLDFPVVGIGASAGGLEATTGLLKATQAMPGMAFVVVLHLSPDQRSSAAELLQHATSMPVVMVTKATPIEMNHVYVIPPNRQLSMNDGYLKLTEFDRPVGARAAIDIFFRTLADTHGDKAFAIVLSGAGSDGAVGITRIKEQGGVTLVQYPGEAAHDSMPLAAITTGTVDFILPVKEMPQKLADLWANAQAIALPSIEDREDVLHGDPAESGDDAEASLQKIISLLRLHTGHDFRHYKRPTVLRRIERRLQVRGASTLPAYLSILESDASEHGALLRDMLIGVTNFFRDRESFEALENTVLSELVRAKHPGEPIRAWVPACSTGEEAYSIAMALADQAALVNKPPKIQVFASDIDERAISTARSALYPGSIIADVSPERLQQYFSKEEDRYRIRKSIRDLVLFAPHNVLRDPPFSKLDLISCRNLLIYLNREMQTHILEMFHFSLNPGGYLFLGSSESADLTSNIFTPVDKKNRIYQAKSLSRGRFAPSLPGYATTRHQHLDVSPVPAKRQFSFAEVHQRVLAQYAPPSAIVNHESDIVYMSDRVGRFLRHVGGEPSRNLVSLVHPELRVELRTALFQAVRSGKSVEARRVRLNRDGRLYFVNMTVRPFRDDDAGADLVLVLFDEVEQTMSDEAQSEGEKKDAVLTQLEEELQRTKEQLQETIEQSEVSNEELRASNEELQAINEELRSATEELETSKEELQSVNEELSTVNYELKSKVEETGKVNDDLNNLIASADIATIFVDRGMRIKRYTPRASDIFNIIPTDIGRSLLDITHRLNYPELAQDASDTFDTLRPVEREVRSLDGRYYIARLLPYRTTEDHIEGAVMTFFDITSRREAEEQFRAGEERMRLVAESMKDYGIVTLDADGHITSWSRGAELIFGYTESEVTGLRGDIMLLPEDRASGIFESEMRRARDEGRVEDQRWVARKDGGRLFASGVMVPLKEGSREGFAKIMRDETDRVEMESRREAALSSEHSGRTSAENASAMKDEFLAIMSHELRNPLNLIHMNVELLARLADVQQSPMGIKALNNIRAAVANQSKVIEDVLDLSRIQTGKLALSLSTVDFSALVQDLGGACKDDPAAHDRNIDVTIADAQLLVHADRVRLDQVVLNLLNNAVKFTRPGGRISIRLGKSGRSAVLEVIDDGKGISPDFLPHVFDMFRQGEGGASRSNGGLGIGLALARHIVELHNGTIEASSGGPDRGCLFRVSLPLRGQPQDDGAVRPDHHRKALENLRLLLVDDNAAAVESFRYLLELEGAEVSVAHSAEEALEMLAGKQLDLIISDLAMPHIDGFSFMTEVKKRHPDSAVAAIALSGLGRPQDAERAMSAGFSAHLTKPVTIERLRETVAHLMQSRQNCN</sequence>
<dbReference type="InterPro" id="IPR013767">
    <property type="entry name" value="PAS_fold"/>
</dbReference>
<dbReference type="NCBIfam" id="TIGR00229">
    <property type="entry name" value="sensory_box"/>
    <property type="match status" value="1"/>
</dbReference>
<dbReference type="InterPro" id="IPR036890">
    <property type="entry name" value="HATPase_C_sf"/>
</dbReference>
<dbReference type="Gene3D" id="3.30.450.20">
    <property type="entry name" value="PAS domain"/>
    <property type="match status" value="3"/>
</dbReference>
<feature type="domain" description="PAS" evidence="13">
    <location>
        <begin position="861"/>
        <end position="906"/>
    </location>
</feature>
<keyword evidence="3 7" id="KW-0145">Chemotaxis</keyword>
<evidence type="ECO:0000313" key="18">
    <source>
        <dbReference type="Proteomes" id="UP000197535"/>
    </source>
</evidence>
<feature type="domain" description="Histidine kinase" evidence="11">
    <location>
        <begin position="1011"/>
        <end position="1231"/>
    </location>
</feature>
<dbReference type="InterPro" id="IPR000014">
    <property type="entry name" value="PAS"/>
</dbReference>
<gene>
    <name evidence="17" type="ORF">AYR66_18995</name>
</gene>
<dbReference type="PROSITE" id="PS50112">
    <property type="entry name" value="PAS"/>
    <property type="match status" value="1"/>
</dbReference>
<dbReference type="SMART" id="SM00138">
    <property type="entry name" value="MeTrc"/>
    <property type="match status" value="1"/>
</dbReference>
<dbReference type="InterPro" id="IPR036097">
    <property type="entry name" value="HisK_dim/P_sf"/>
</dbReference>
<dbReference type="CDD" id="cd00082">
    <property type="entry name" value="HisKA"/>
    <property type="match status" value="1"/>
</dbReference>
<keyword evidence="7" id="KW-0378">Hydrolase</keyword>
<dbReference type="SMART" id="SM00388">
    <property type="entry name" value="HisKA"/>
    <property type="match status" value="1"/>
</dbReference>
<dbReference type="InterPro" id="IPR003594">
    <property type="entry name" value="HATPase_dom"/>
</dbReference>
<dbReference type="SMART" id="SM00448">
    <property type="entry name" value="REC"/>
    <property type="match status" value="1"/>
</dbReference>
<feature type="coiled-coil region" evidence="9">
    <location>
        <begin position="653"/>
        <end position="729"/>
    </location>
</feature>
<comment type="caution">
    <text evidence="17">The sequence shown here is derived from an EMBL/GenBank/DDBJ whole genome shotgun (WGS) entry which is preliminary data.</text>
</comment>
<dbReference type="InterPro" id="IPR005467">
    <property type="entry name" value="His_kinase_dom"/>
</dbReference>
<evidence type="ECO:0000256" key="10">
    <source>
        <dbReference type="SAM" id="MobiDB-lite"/>
    </source>
</evidence>
<dbReference type="Pfam" id="PF01739">
    <property type="entry name" value="CheR"/>
    <property type="match status" value="1"/>
</dbReference>
<evidence type="ECO:0000259" key="13">
    <source>
        <dbReference type="PROSITE" id="PS50112"/>
    </source>
</evidence>
<name>A0A254TK58_9BURK</name>
<comment type="catalytic activity">
    <reaction evidence="2">
        <text>L-glutamyl-[protein] + S-adenosyl-L-methionine = [protein]-L-glutamate 5-O-methyl ester + S-adenosyl-L-homocysteine</text>
        <dbReference type="Rhea" id="RHEA:24452"/>
        <dbReference type="Rhea" id="RHEA-COMP:10208"/>
        <dbReference type="Rhea" id="RHEA-COMP:10311"/>
        <dbReference type="ChEBI" id="CHEBI:29973"/>
        <dbReference type="ChEBI" id="CHEBI:57856"/>
        <dbReference type="ChEBI" id="CHEBI:59789"/>
        <dbReference type="ChEBI" id="CHEBI:82795"/>
        <dbReference type="EC" id="2.1.1.80"/>
    </reaction>
</comment>
<dbReference type="Gene3D" id="3.40.50.150">
    <property type="entry name" value="Vaccinia Virus protein VP39"/>
    <property type="match status" value="1"/>
</dbReference>
<dbReference type="GO" id="GO:0000156">
    <property type="term" value="F:phosphorelay response regulator activity"/>
    <property type="evidence" value="ECO:0007669"/>
    <property type="project" value="InterPro"/>
</dbReference>
<dbReference type="Pfam" id="PF00072">
    <property type="entry name" value="Response_reg"/>
    <property type="match status" value="1"/>
</dbReference>
<dbReference type="PROSITE" id="PS50123">
    <property type="entry name" value="CHER"/>
    <property type="match status" value="1"/>
</dbReference>
<dbReference type="SUPFAM" id="SSF47757">
    <property type="entry name" value="Chemotaxis receptor methyltransferase CheR, N-terminal domain"/>
    <property type="match status" value="1"/>
</dbReference>
<evidence type="ECO:0000259" key="15">
    <source>
        <dbReference type="PROSITE" id="PS50122"/>
    </source>
</evidence>
<dbReference type="InterPro" id="IPR036804">
    <property type="entry name" value="CheR_N_sf"/>
</dbReference>
<feature type="region of interest" description="Disordered" evidence="10">
    <location>
        <begin position="981"/>
        <end position="1000"/>
    </location>
</feature>
<dbReference type="Gene3D" id="3.40.50.180">
    <property type="entry name" value="Methylesterase CheB, C-terminal domain"/>
    <property type="match status" value="1"/>
</dbReference>
<dbReference type="GO" id="GO:0032259">
    <property type="term" value="P:methylation"/>
    <property type="evidence" value="ECO:0007669"/>
    <property type="project" value="UniProtKB-KW"/>
</dbReference>
<dbReference type="EMBL" id="LSTO01000001">
    <property type="protein sequence ID" value="OWW22954.1"/>
    <property type="molecule type" value="Genomic_DNA"/>
</dbReference>
<dbReference type="GO" id="GO:0006935">
    <property type="term" value="P:chemotaxis"/>
    <property type="evidence" value="ECO:0007669"/>
    <property type="project" value="UniProtKB-UniRule"/>
</dbReference>
<dbReference type="CDD" id="cd17580">
    <property type="entry name" value="REC_2_DhkD-like"/>
    <property type="match status" value="1"/>
</dbReference>
<dbReference type="GO" id="GO:0008983">
    <property type="term" value="F:protein-glutamate O-methyltransferase activity"/>
    <property type="evidence" value="ECO:0007669"/>
    <property type="project" value="UniProtKB-EC"/>
</dbReference>
<dbReference type="InterPro" id="IPR011006">
    <property type="entry name" value="CheY-like_superfamily"/>
</dbReference>
<feature type="domain" description="Response regulatory" evidence="12">
    <location>
        <begin position="1252"/>
        <end position="1368"/>
    </location>
</feature>
<evidence type="ECO:0000256" key="3">
    <source>
        <dbReference type="ARBA" id="ARBA00022500"/>
    </source>
</evidence>
<dbReference type="InterPro" id="IPR000673">
    <property type="entry name" value="Sig_transdc_resp-reg_Me-estase"/>
</dbReference>
<evidence type="ECO:0000256" key="1">
    <source>
        <dbReference type="ARBA" id="ARBA00000085"/>
    </source>
</evidence>
<dbReference type="Proteomes" id="UP000197535">
    <property type="component" value="Unassembled WGS sequence"/>
</dbReference>
<reference evidence="17 18" key="1">
    <citation type="submission" date="2016-02" db="EMBL/GenBank/DDBJ databases">
        <authorList>
            <person name="Wen L."/>
            <person name="He K."/>
            <person name="Yang H."/>
        </authorList>
    </citation>
    <scope>NUCLEOTIDE SEQUENCE [LARGE SCALE GENOMIC DNA]</scope>
    <source>
        <strain evidence="17 18">TSA40</strain>
    </source>
</reference>
<dbReference type="PROSITE" id="PS50109">
    <property type="entry name" value="HIS_KIN"/>
    <property type="match status" value="1"/>
</dbReference>
<evidence type="ECO:0000256" key="8">
    <source>
        <dbReference type="PROSITE-ProRule" id="PRU00169"/>
    </source>
</evidence>
<dbReference type="Pfam" id="PF13596">
    <property type="entry name" value="PAS_10"/>
    <property type="match status" value="1"/>
</dbReference>
<dbReference type="Pfam" id="PF00989">
    <property type="entry name" value="PAS"/>
    <property type="match status" value="1"/>
</dbReference>
<dbReference type="GO" id="GO:0005737">
    <property type="term" value="C:cytoplasm"/>
    <property type="evidence" value="ECO:0007669"/>
    <property type="project" value="InterPro"/>
</dbReference>
<evidence type="ECO:0000259" key="16">
    <source>
        <dbReference type="PROSITE" id="PS50123"/>
    </source>
</evidence>
<dbReference type="SUPFAM" id="SSF55785">
    <property type="entry name" value="PYP-like sensor domain (PAS domain)"/>
    <property type="match status" value="3"/>
</dbReference>
<dbReference type="SUPFAM" id="SSF52738">
    <property type="entry name" value="Methylesterase CheB, C-terminal domain"/>
    <property type="match status" value="1"/>
</dbReference>
<dbReference type="InterPro" id="IPR003661">
    <property type="entry name" value="HisK_dim/P_dom"/>
</dbReference>
<dbReference type="SMART" id="SM00387">
    <property type="entry name" value="HATPase_c"/>
    <property type="match status" value="1"/>
</dbReference>
<keyword evidence="9" id="KW-0175">Coiled coil</keyword>
<protein>
    <submittedName>
        <fullName evidence="17">Chemotaxis protein</fullName>
    </submittedName>
</protein>
<dbReference type="PROSITE" id="PS50122">
    <property type="entry name" value="CHEB"/>
    <property type="match status" value="1"/>
</dbReference>
<dbReference type="InterPro" id="IPR022641">
    <property type="entry name" value="CheR_N"/>
</dbReference>
<keyword evidence="6" id="KW-0949">S-adenosyl-L-methionine</keyword>
<evidence type="ECO:0000259" key="11">
    <source>
        <dbReference type="PROSITE" id="PS50109"/>
    </source>
</evidence>
<dbReference type="InterPro" id="IPR035909">
    <property type="entry name" value="CheB_C"/>
</dbReference>
<dbReference type="SUPFAM" id="SSF47384">
    <property type="entry name" value="Homodimeric domain of signal transducing histidine kinase"/>
    <property type="match status" value="1"/>
</dbReference>
<dbReference type="SUPFAM" id="SSF53335">
    <property type="entry name" value="S-adenosyl-L-methionine-dependent methyltransferases"/>
    <property type="match status" value="1"/>
</dbReference>
<dbReference type="SUPFAM" id="SSF55874">
    <property type="entry name" value="ATPase domain of HSP90 chaperone/DNA topoisomerase II/histidine kinase"/>
    <property type="match status" value="1"/>
</dbReference>
<dbReference type="Pfam" id="PF03705">
    <property type="entry name" value="CheR_N"/>
    <property type="match status" value="1"/>
</dbReference>
<dbReference type="Pfam" id="PF13426">
    <property type="entry name" value="PAS_9"/>
    <property type="match status" value="1"/>
</dbReference>
<feature type="domain" description="CheR-type methyltransferase" evidence="16">
    <location>
        <begin position="230"/>
        <end position="473"/>
    </location>
</feature>
<dbReference type="GO" id="GO:0008984">
    <property type="term" value="F:protein-glutamate methylesterase activity"/>
    <property type="evidence" value="ECO:0007669"/>
    <property type="project" value="InterPro"/>
</dbReference>
<dbReference type="PANTHER" id="PTHR24422">
    <property type="entry name" value="CHEMOTAXIS PROTEIN METHYLTRANSFERASE"/>
    <property type="match status" value="1"/>
</dbReference>
<evidence type="ECO:0000259" key="14">
    <source>
        <dbReference type="PROSITE" id="PS50113"/>
    </source>
</evidence>
<dbReference type="CDD" id="cd00130">
    <property type="entry name" value="PAS"/>
    <property type="match status" value="3"/>
</dbReference>
<dbReference type="Gene3D" id="1.10.155.10">
    <property type="entry name" value="Chemotaxis receptor methyltransferase CheR, N-terminal domain"/>
    <property type="match status" value="1"/>
</dbReference>
<evidence type="ECO:0000256" key="2">
    <source>
        <dbReference type="ARBA" id="ARBA00001541"/>
    </source>
</evidence>